<feature type="region of interest" description="Disordered" evidence="2">
    <location>
        <begin position="270"/>
        <end position="360"/>
    </location>
</feature>
<evidence type="ECO:0000313" key="3">
    <source>
        <dbReference type="EMBL" id="CAL4184465.1"/>
    </source>
</evidence>
<accession>A0AAV2SCU7</accession>
<evidence type="ECO:0000313" key="4">
    <source>
        <dbReference type="Proteomes" id="UP001497623"/>
    </source>
</evidence>
<dbReference type="AlphaFoldDB" id="A0AAV2SCU7"/>
<evidence type="ECO:0000256" key="1">
    <source>
        <dbReference type="SAM" id="Coils"/>
    </source>
</evidence>
<feature type="region of interest" description="Disordered" evidence="2">
    <location>
        <begin position="441"/>
        <end position="498"/>
    </location>
</feature>
<sequence>SSKRRGEHLANTCIPVVTKQPYSSPPYIPSPISSSATPHSGPGSASSQYLQLPLSSGEQHCDGLADHGNYAVPPPHPRPLIPSSEDTHFSGSGDYDNAPLKVLETSARNRQPWDGNSESMNSGPITTTTTTTTTSVSEMQVSEYIAWRNERLGNRSSSLPGPTIRPGHDDNHSSTERLHPAQSEDELSAGSGSPHSRRRKMGGNITPSSTSSRNQSPRTVGTEARLRHAATPRKNNRNSANLGSSSLQEELFRLINPDYISDSECIGSNLGNQNHSGERPRAYTVSHVGGTGSQGSRSNNSSLDRVSIKSGGAVSNSGGINTSITPGAGSQSDMIPLNNNNDNVSTNVNSSSTQSHQPQFSAQNVMPVNGTCTALPSLSVMPHGHTYPNFPVGPLSNQNIGHNHKQHNSTGENNNNSSSHQQQQRGDAPEVVVLTARPATVISNSSATSSPAPTTDQSRPTVVASSDSRIQTSDNRGQPLIGDRNTSGLPNLNEPGSSGVVSNNLNNVEDEWTSLVNTATAAIKKSGDLLATHPSPPLTNASLPIPTTAPQTQNTQPFIPPSLQPTAQRSVEENSDPSLVDRVAVLERALLAEQQRSEQLVDEVGQLRTENRKLQEDSRAAAQQLHQFTEWFFNTIDKT</sequence>
<feature type="compositionally biased region" description="Low complexity" evidence="2">
    <location>
        <begin position="338"/>
        <end position="353"/>
    </location>
</feature>
<keyword evidence="4" id="KW-1185">Reference proteome</keyword>
<name>A0AAV2SCU7_MEGNR</name>
<feature type="region of interest" description="Disordered" evidence="2">
    <location>
        <begin position="389"/>
        <end position="428"/>
    </location>
</feature>
<feature type="compositionally biased region" description="Low complexity" evidence="2">
    <location>
        <begin position="413"/>
        <end position="424"/>
    </location>
</feature>
<feature type="region of interest" description="Disordered" evidence="2">
    <location>
        <begin position="152"/>
        <end position="245"/>
    </location>
</feature>
<feature type="compositionally biased region" description="Polar residues" evidence="2">
    <location>
        <begin position="456"/>
        <end position="476"/>
    </location>
</feature>
<evidence type="ECO:0008006" key="5">
    <source>
        <dbReference type="Google" id="ProtNLM"/>
    </source>
</evidence>
<feature type="compositionally biased region" description="Polar residues" evidence="2">
    <location>
        <begin position="43"/>
        <end position="58"/>
    </location>
</feature>
<proteinExistence type="predicted"/>
<feature type="non-terminal residue" evidence="3">
    <location>
        <position position="1"/>
    </location>
</feature>
<feature type="compositionally biased region" description="Low complexity" evidence="2">
    <location>
        <begin position="544"/>
        <end position="557"/>
    </location>
</feature>
<feature type="compositionally biased region" description="Polar residues" evidence="2">
    <location>
        <begin position="205"/>
        <end position="219"/>
    </location>
</feature>
<comment type="caution">
    <text evidence="3">The sequence shown here is derived from an EMBL/GenBank/DDBJ whole genome shotgun (WGS) entry which is preliminary data.</text>
</comment>
<keyword evidence="1" id="KW-0175">Coiled coil</keyword>
<feature type="compositionally biased region" description="Basic residues" evidence="2">
    <location>
        <begin position="227"/>
        <end position="236"/>
    </location>
</feature>
<reference evidence="3 4" key="1">
    <citation type="submission" date="2024-05" db="EMBL/GenBank/DDBJ databases">
        <authorList>
            <person name="Wallberg A."/>
        </authorList>
    </citation>
    <scope>NUCLEOTIDE SEQUENCE [LARGE SCALE GENOMIC DNA]</scope>
</reference>
<feature type="region of interest" description="Disordered" evidence="2">
    <location>
        <begin position="530"/>
        <end position="576"/>
    </location>
</feature>
<feature type="compositionally biased region" description="Polar residues" evidence="2">
    <location>
        <begin position="106"/>
        <end position="125"/>
    </location>
</feature>
<organism evidence="3 4">
    <name type="scientific">Meganyctiphanes norvegica</name>
    <name type="common">Northern krill</name>
    <name type="synonym">Thysanopoda norvegica</name>
    <dbReference type="NCBI Taxonomy" id="48144"/>
    <lineage>
        <taxon>Eukaryota</taxon>
        <taxon>Metazoa</taxon>
        <taxon>Ecdysozoa</taxon>
        <taxon>Arthropoda</taxon>
        <taxon>Crustacea</taxon>
        <taxon>Multicrustacea</taxon>
        <taxon>Malacostraca</taxon>
        <taxon>Eumalacostraca</taxon>
        <taxon>Eucarida</taxon>
        <taxon>Euphausiacea</taxon>
        <taxon>Euphausiidae</taxon>
        <taxon>Meganyctiphanes</taxon>
    </lineage>
</organism>
<gene>
    <name evidence="3" type="ORF">MNOR_LOCUS35852</name>
</gene>
<feature type="compositionally biased region" description="Low complexity" evidence="2">
    <location>
        <begin position="445"/>
        <end position="455"/>
    </location>
</feature>
<dbReference type="EMBL" id="CAXKWB010061846">
    <property type="protein sequence ID" value="CAL4184465.1"/>
    <property type="molecule type" value="Genomic_DNA"/>
</dbReference>
<protein>
    <recommendedName>
        <fullName evidence="5">Signal-induced proliferation-associated 1-like protein 2</fullName>
    </recommendedName>
</protein>
<feature type="coiled-coil region" evidence="1">
    <location>
        <begin position="583"/>
        <end position="624"/>
    </location>
</feature>
<feature type="compositionally biased region" description="Polar residues" evidence="2">
    <location>
        <begin position="313"/>
        <end position="333"/>
    </location>
</feature>
<feature type="compositionally biased region" description="Basic and acidic residues" evidence="2">
    <location>
        <begin position="166"/>
        <end position="179"/>
    </location>
</feature>
<evidence type="ECO:0000256" key="2">
    <source>
        <dbReference type="SAM" id="MobiDB-lite"/>
    </source>
</evidence>
<feature type="region of interest" description="Disordered" evidence="2">
    <location>
        <begin position="1"/>
        <end position="137"/>
    </location>
</feature>
<dbReference type="Proteomes" id="UP001497623">
    <property type="component" value="Unassembled WGS sequence"/>
</dbReference>
<feature type="compositionally biased region" description="Polar residues" evidence="2">
    <location>
        <begin position="294"/>
        <end position="304"/>
    </location>
</feature>